<name>A0A9P9IPB6_9HYPO</name>
<organism evidence="1 2">
    <name type="scientific">Dactylonectria estremocensis</name>
    <dbReference type="NCBI Taxonomy" id="1079267"/>
    <lineage>
        <taxon>Eukaryota</taxon>
        <taxon>Fungi</taxon>
        <taxon>Dikarya</taxon>
        <taxon>Ascomycota</taxon>
        <taxon>Pezizomycotina</taxon>
        <taxon>Sordariomycetes</taxon>
        <taxon>Hypocreomycetidae</taxon>
        <taxon>Hypocreales</taxon>
        <taxon>Nectriaceae</taxon>
        <taxon>Dactylonectria</taxon>
    </lineage>
</organism>
<sequence length="255" mass="28883">SPPPPSNPGPSCPSCDCDLQSSLAPVQCVSAATRHPSQQLPFCGAGEALPHCDQPPLPQQSHVSLDDSFLPLLGSLWAWGAVAVWQFETRRRPKPDALYSCTCLREHRKMEQRYRIEPHFEFRSAPPQSRRHVPRACLSGLFGRPGLVVECDFHRLHALMMTGPSCHWRRGLLAWIKRHGDMPISGERETNETLIERRRKKGNDEKNEEGESLCEWVCSGSILSWVVRLMCVESRMQPVCEHEEAAETRRIPHIP</sequence>
<evidence type="ECO:0000313" key="1">
    <source>
        <dbReference type="EMBL" id="KAH7126380.1"/>
    </source>
</evidence>
<comment type="caution">
    <text evidence="1">The sequence shown here is derived from an EMBL/GenBank/DDBJ whole genome shotgun (WGS) entry which is preliminary data.</text>
</comment>
<proteinExistence type="predicted"/>
<evidence type="ECO:0000313" key="2">
    <source>
        <dbReference type="Proteomes" id="UP000717696"/>
    </source>
</evidence>
<dbReference type="AlphaFoldDB" id="A0A9P9IPB6"/>
<protein>
    <submittedName>
        <fullName evidence="1">Uncharacterized protein</fullName>
    </submittedName>
</protein>
<reference evidence="1" key="1">
    <citation type="journal article" date="2021" name="Nat. Commun.">
        <title>Genetic determinants of endophytism in the Arabidopsis root mycobiome.</title>
        <authorList>
            <person name="Mesny F."/>
            <person name="Miyauchi S."/>
            <person name="Thiergart T."/>
            <person name="Pickel B."/>
            <person name="Atanasova L."/>
            <person name="Karlsson M."/>
            <person name="Huettel B."/>
            <person name="Barry K.W."/>
            <person name="Haridas S."/>
            <person name="Chen C."/>
            <person name="Bauer D."/>
            <person name="Andreopoulos W."/>
            <person name="Pangilinan J."/>
            <person name="LaButti K."/>
            <person name="Riley R."/>
            <person name="Lipzen A."/>
            <person name="Clum A."/>
            <person name="Drula E."/>
            <person name="Henrissat B."/>
            <person name="Kohler A."/>
            <person name="Grigoriev I.V."/>
            <person name="Martin F.M."/>
            <person name="Hacquard S."/>
        </authorList>
    </citation>
    <scope>NUCLEOTIDE SEQUENCE</scope>
    <source>
        <strain evidence="1">MPI-CAGE-AT-0021</strain>
    </source>
</reference>
<dbReference type="Proteomes" id="UP000717696">
    <property type="component" value="Unassembled WGS sequence"/>
</dbReference>
<keyword evidence="2" id="KW-1185">Reference proteome</keyword>
<accession>A0A9P9IPB6</accession>
<dbReference type="EMBL" id="JAGMUU010000023">
    <property type="protein sequence ID" value="KAH7126380.1"/>
    <property type="molecule type" value="Genomic_DNA"/>
</dbReference>
<dbReference type="OrthoDB" id="10586539at2759"/>
<feature type="non-terminal residue" evidence="1">
    <location>
        <position position="1"/>
    </location>
</feature>
<gene>
    <name evidence="1" type="ORF">B0J13DRAFT_565419</name>
</gene>